<evidence type="ECO:0000256" key="3">
    <source>
        <dbReference type="ARBA" id="ARBA00023163"/>
    </source>
</evidence>
<dbReference type="InterPro" id="IPR007282">
    <property type="entry name" value="NOT2/3/5_C"/>
</dbReference>
<dbReference type="WormBase" id="SRAE_X000160700">
    <property type="protein sequence ID" value="SRP10469"/>
    <property type="gene ID" value="WBGene00267180"/>
</dbReference>
<gene>
    <name evidence="6 8 9" type="ORF">SRAE_X000160700</name>
</gene>
<protein>
    <submittedName>
        <fullName evidence="6 8">NOT2/NOT3/NOT5 domain-containing protein</fullName>
    </submittedName>
</protein>
<dbReference type="GO" id="GO:0030015">
    <property type="term" value="C:CCR4-NOT core complex"/>
    <property type="evidence" value="ECO:0007669"/>
    <property type="project" value="InterPro"/>
</dbReference>
<keyword evidence="7" id="KW-1185">Reference proteome</keyword>
<evidence type="ECO:0000256" key="4">
    <source>
        <dbReference type="SAM" id="MobiDB-lite"/>
    </source>
</evidence>
<dbReference type="Proteomes" id="UP000035682">
    <property type="component" value="Unplaced"/>
</dbReference>
<dbReference type="InterPro" id="IPR038635">
    <property type="entry name" value="CCR4-NOT_su2/3/5_C_sf"/>
</dbReference>
<feature type="region of interest" description="Disordered" evidence="4">
    <location>
        <begin position="852"/>
        <end position="878"/>
    </location>
</feature>
<dbReference type="Pfam" id="PF04153">
    <property type="entry name" value="NOT2_3_5_C"/>
    <property type="match status" value="1"/>
</dbReference>
<evidence type="ECO:0000313" key="9">
    <source>
        <dbReference type="WormBase" id="SRAE_X000160700"/>
    </source>
</evidence>
<dbReference type="InterPro" id="IPR040168">
    <property type="entry name" value="Not2/3/5"/>
</dbReference>
<proteinExistence type="inferred from homology"/>
<dbReference type="RefSeq" id="XP_024499074.1">
    <property type="nucleotide sequence ID" value="XM_024650874.1"/>
</dbReference>
<keyword evidence="3" id="KW-0804">Transcription</keyword>
<dbReference type="GO" id="GO:0006355">
    <property type="term" value="P:regulation of DNA-templated transcription"/>
    <property type="evidence" value="ECO:0007669"/>
    <property type="project" value="InterPro"/>
</dbReference>
<keyword evidence="2" id="KW-0805">Transcription regulation</keyword>
<evidence type="ECO:0000313" key="8">
    <source>
        <dbReference type="WBParaSite" id="SRAE_X000160700.1"/>
    </source>
</evidence>
<dbReference type="CTD" id="36384674"/>
<evidence type="ECO:0000256" key="2">
    <source>
        <dbReference type="ARBA" id="ARBA00023015"/>
    </source>
</evidence>
<reference evidence="7" key="2">
    <citation type="submission" date="2014-09" db="EMBL/GenBank/DDBJ databases">
        <authorList>
            <person name="Martin A.A."/>
        </authorList>
    </citation>
    <scope>NUCLEOTIDE SEQUENCE</scope>
    <source>
        <strain evidence="7">ED321</strain>
    </source>
</reference>
<dbReference type="AlphaFoldDB" id="A0A090KQP4"/>
<evidence type="ECO:0000313" key="7">
    <source>
        <dbReference type="Proteomes" id="UP000035682"/>
    </source>
</evidence>
<feature type="compositionally biased region" description="Low complexity" evidence="4">
    <location>
        <begin position="861"/>
        <end position="870"/>
    </location>
</feature>
<name>A0A090KQP4_STRRB</name>
<dbReference type="WBParaSite" id="SRAE_X000160700.1">
    <property type="protein sequence ID" value="SRAE_X000160700.1"/>
    <property type="gene ID" value="WBGene00267180"/>
</dbReference>
<accession>A0A090KQP4</accession>
<comment type="similarity">
    <text evidence="1">Belongs to the CNOT2/3/5 family.</text>
</comment>
<evidence type="ECO:0000259" key="5">
    <source>
        <dbReference type="Pfam" id="PF04153"/>
    </source>
</evidence>
<organism evidence="6">
    <name type="scientific">Strongyloides ratti</name>
    <name type="common">Parasitic roundworm</name>
    <dbReference type="NCBI Taxonomy" id="34506"/>
    <lineage>
        <taxon>Eukaryota</taxon>
        <taxon>Metazoa</taxon>
        <taxon>Ecdysozoa</taxon>
        <taxon>Nematoda</taxon>
        <taxon>Chromadorea</taxon>
        <taxon>Rhabditida</taxon>
        <taxon>Tylenchina</taxon>
        <taxon>Panagrolaimomorpha</taxon>
        <taxon>Strongyloidoidea</taxon>
        <taxon>Strongyloididae</taxon>
        <taxon>Strongyloides</taxon>
    </lineage>
</organism>
<feature type="domain" description="NOT2/NOT3/NOT5 C-terminal" evidence="5">
    <location>
        <begin position="240"/>
        <end position="340"/>
    </location>
</feature>
<dbReference type="OrthoDB" id="25391at2759"/>
<sequence length="878" mass="100714">MPGKNREFKIGDEDFPSLGIAYPKTYSAKEVEKSNIAHGEQKQVLKDKSVMKNNDKTSCDKISSKELNANFGNKLSNDKGNTVANVDTKLISNSTTPKPVTFITDRLKKLTTNDVEEVDSEIQNSKYPCAVMYRKLVAKELSQAGIDASNILEDRIEDEIIGNPGGYFEIPDFCLEGDLCPYGLKAFINFYEHMQKNKEKYITYCYKDDVYTLLDDNYFTKEKHSNDEIDSTSGSNFYSPTNHHVTVPKEYMISKNVSLSKFPSFSLTYDILGLDTLFYLFFNCVGETLQIGAANELLKREWLYHSSLKTWIKPVVGDSNVPDQNTDTYRIFNVLKWLEEVVTMSIDLTTEIDSVNHIPPLPDIVIKYLHSRFPYPADEKKNEGGKLRYEQELSRQEAQWEKVFKSSWLRYLSPIDAESITVRYLFQFSNPDHIDKIINDNKSKVDLPTENKIETKEKNSLHSTMNRYRESMNEKPMSKKILHEAVMKACTNNQMNQFQNITFDHTKINNNILNQKIENNIANQNVVNIPFPSRNNLLESRYSDLFKIPKHLLYPGDGKLNELRENINQAYKVNISLEDFYKLFVKSNDIVADIKKIKKAKETLKENTQLFEFNNYQEKVLNNYRDQFEDGQLPKNSSSAIYPYTEMILQMEARRQQQLKNDTNINNLQKQKIDGIFPRNSTNTNFSHLKVGSNTVLGSKLEHMKLINEMVNNYNGQGILPIPTNGGTFPPNLTNLPNQTNQQSILNRVGTNDISNPHTNNFSNIITQCSPQNSQQNCNSMFQNSNIPILPQQGFPPFGQTNIPNYGIPIPPMPMNTNSMMFVRNNFTMLPNINYGSMNVMGGGMNYFPSGFENRDGNTESNNNSFNNNNVPYYQPEN</sequence>
<reference evidence="8" key="3">
    <citation type="submission" date="2020-12" db="UniProtKB">
        <authorList>
            <consortium name="WormBaseParasite"/>
        </authorList>
    </citation>
    <scope>IDENTIFICATION</scope>
</reference>
<evidence type="ECO:0000313" key="6">
    <source>
        <dbReference type="EMBL" id="CEF59863.1"/>
    </source>
</evidence>
<dbReference type="GO" id="GO:2000036">
    <property type="term" value="P:regulation of stem cell population maintenance"/>
    <property type="evidence" value="ECO:0007669"/>
    <property type="project" value="UniProtKB-ARBA"/>
</dbReference>
<dbReference type="GeneID" id="36384674"/>
<dbReference type="PANTHER" id="PTHR23326">
    <property type="entry name" value="CCR4 NOT-RELATED"/>
    <property type="match status" value="1"/>
</dbReference>
<dbReference type="Gene3D" id="2.30.30.1020">
    <property type="entry name" value="CCR4-NOT complex subunit 2/3/5, C-terminal domain"/>
    <property type="match status" value="1"/>
</dbReference>
<reference evidence="6" key="1">
    <citation type="submission" date="2014-09" db="EMBL/GenBank/DDBJ databases">
        <authorList>
            <person name="Aslett A.Martin."/>
        </authorList>
    </citation>
    <scope>NUCLEOTIDE SEQUENCE</scope>
    <source>
        <strain evidence="6">ED321 Heterogonic</strain>
    </source>
</reference>
<dbReference type="EMBL" id="LN609396">
    <property type="protein sequence ID" value="CEF59863.1"/>
    <property type="molecule type" value="Genomic_DNA"/>
</dbReference>
<evidence type="ECO:0000256" key="1">
    <source>
        <dbReference type="ARBA" id="ARBA00007682"/>
    </source>
</evidence>